<keyword evidence="1" id="KW-0812">Transmembrane</keyword>
<dbReference type="EMBL" id="MU839837">
    <property type="protein sequence ID" value="KAK1753679.1"/>
    <property type="molecule type" value="Genomic_DNA"/>
</dbReference>
<name>A0AAJ0BAD3_9PEZI</name>
<evidence type="ECO:0000313" key="2">
    <source>
        <dbReference type="EMBL" id="KAK1753679.1"/>
    </source>
</evidence>
<evidence type="ECO:0000313" key="3">
    <source>
        <dbReference type="Proteomes" id="UP001239445"/>
    </source>
</evidence>
<evidence type="ECO:0000256" key="1">
    <source>
        <dbReference type="SAM" id="Phobius"/>
    </source>
</evidence>
<feature type="transmembrane region" description="Helical" evidence="1">
    <location>
        <begin position="33"/>
        <end position="54"/>
    </location>
</feature>
<sequence>MAVTPLGPHTLIWIIIRITLGAYWVASSCRCTLCRFLLPAMLLLITITTNFVSIGKVGKVWDSNLLMISLTNSTRRCQNDIFADGNR</sequence>
<dbReference type="AlphaFoldDB" id="A0AAJ0BAD3"/>
<proteinExistence type="predicted"/>
<keyword evidence="1" id="KW-0472">Membrane</keyword>
<feature type="transmembrane region" description="Helical" evidence="1">
    <location>
        <begin position="6"/>
        <end position="26"/>
    </location>
</feature>
<comment type="caution">
    <text evidence="2">The sequence shown here is derived from an EMBL/GenBank/DDBJ whole genome shotgun (WGS) entry which is preliminary data.</text>
</comment>
<dbReference type="Proteomes" id="UP001239445">
    <property type="component" value="Unassembled WGS sequence"/>
</dbReference>
<keyword evidence="1" id="KW-1133">Transmembrane helix</keyword>
<accession>A0AAJ0BAD3</accession>
<protein>
    <submittedName>
        <fullName evidence="2">Uncharacterized protein</fullName>
    </submittedName>
</protein>
<reference evidence="2" key="1">
    <citation type="submission" date="2023-06" db="EMBL/GenBank/DDBJ databases">
        <title>Genome-scale phylogeny and comparative genomics of the fungal order Sordariales.</title>
        <authorList>
            <consortium name="Lawrence Berkeley National Laboratory"/>
            <person name="Hensen N."/>
            <person name="Bonometti L."/>
            <person name="Westerberg I."/>
            <person name="Brannstrom I.O."/>
            <person name="Guillou S."/>
            <person name="Cros-Aarteil S."/>
            <person name="Calhoun S."/>
            <person name="Haridas S."/>
            <person name="Kuo A."/>
            <person name="Mondo S."/>
            <person name="Pangilinan J."/>
            <person name="Riley R."/>
            <person name="Labutti K."/>
            <person name="Andreopoulos B."/>
            <person name="Lipzen A."/>
            <person name="Chen C."/>
            <person name="Yanf M."/>
            <person name="Daum C."/>
            <person name="Ng V."/>
            <person name="Clum A."/>
            <person name="Steindorff A."/>
            <person name="Ohm R."/>
            <person name="Martin F."/>
            <person name="Silar P."/>
            <person name="Natvig D."/>
            <person name="Lalanne C."/>
            <person name="Gautier V."/>
            <person name="Ament-Velasquez S.L."/>
            <person name="Kruys A."/>
            <person name="Hutchinson M.I."/>
            <person name="Powell A.J."/>
            <person name="Barry K."/>
            <person name="Miller A.N."/>
            <person name="Grigoriev I.V."/>
            <person name="Debuchy R."/>
            <person name="Gladieux P."/>
            <person name="Thoren M.H."/>
            <person name="Johannesson H."/>
        </authorList>
    </citation>
    <scope>NUCLEOTIDE SEQUENCE</scope>
    <source>
        <strain evidence="2">PSN4</strain>
    </source>
</reference>
<organism evidence="2 3">
    <name type="scientific">Echria macrotheca</name>
    <dbReference type="NCBI Taxonomy" id="438768"/>
    <lineage>
        <taxon>Eukaryota</taxon>
        <taxon>Fungi</taxon>
        <taxon>Dikarya</taxon>
        <taxon>Ascomycota</taxon>
        <taxon>Pezizomycotina</taxon>
        <taxon>Sordariomycetes</taxon>
        <taxon>Sordariomycetidae</taxon>
        <taxon>Sordariales</taxon>
        <taxon>Schizotheciaceae</taxon>
        <taxon>Echria</taxon>
    </lineage>
</organism>
<keyword evidence="3" id="KW-1185">Reference proteome</keyword>
<gene>
    <name evidence="2" type="ORF">QBC47DRAFT_386924</name>
</gene>